<protein>
    <submittedName>
        <fullName evidence="8">Unannotated protein</fullName>
    </submittedName>
</protein>
<dbReference type="Pfam" id="PF00067">
    <property type="entry name" value="p450"/>
    <property type="match status" value="1"/>
</dbReference>
<evidence type="ECO:0000256" key="3">
    <source>
        <dbReference type="ARBA" id="ARBA00022723"/>
    </source>
</evidence>
<dbReference type="PANTHER" id="PTHR46696">
    <property type="entry name" value="P450, PUTATIVE (EUROFUNG)-RELATED"/>
    <property type="match status" value="1"/>
</dbReference>
<evidence type="ECO:0000313" key="7">
    <source>
        <dbReference type="EMBL" id="CAB4820324.1"/>
    </source>
</evidence>
<keyword evidence="5" id="KW-0408">Iron</keyword>
<proteinExistence type="inferred from homology"/>
<dbReference type="FunFam" id="1.10.630.10:FF:000018">
    <property type="entry name" value="Cytochrome P450 monooxygenase"/>
    <property type="match status" value="1"/>
</dbReference>
<dbReference type="CDD" id="cd11033">
    <property type="entry name" value="CYP142-like"/>
    <property type="match status" value="1"/>
</dbReference>
<dbReference type="AlphaFoldDB" id="A0A6J7CNP5"/>
<dbReference type="InterPro" id="IPR036396">
    <property type="entry name" value="Cyt_P450_sf"/>
</dbReference>
<keyword evidence="2" id="KW-0349">Heme</keyword>
<reference evidence="8" key="1">
    <citation type="submission" date="2020-05" db="EMBL/GenBank/DDBJ databases">
        <authorList>
            <person name="Chiriac C."/>
            <person name="Salcher M."/>
            <person name="Ghai R."/>
            <person name="Kavagutti S V."/>
        </authorList>
    </citation>
    <scope>NUCLEOTIDE SEQUENCE</scope>
</reference>
<dbReference type="PRINTS" id="PR00359">
    <property type="entry name" value="BP450"/>
</dbReference>
<evidence type="ECO:0000313" key="8">
    <source>
        <dbReference type="EMBL" id="CAB4859390.1"/>
    </source>
</evidence>
<keyword evidence="4" id="KW-0560">Oxidoreductase</keyword>
<dbReference type="PANTHER" id="PTHR46696:SF4">
    <property type="entry name" value="BIOTIN BIOSYNTHESIS CYTOCHROME P450"/>
    <property type="match status" value="1"/>
</dbReference>
<evidence type="ECO:0000256" key="6">
    <source>
        <dbReference type="ARBA" id="ARBA00023033"/>
    </source>
</evidence>
<dbReference type="Gene3D" id="1.10.630.10">
    <property type="entry name" value="Cytochrome P450"/>
    <property type="match status" value="1"/>
</dbReference>
<dbReference type="SUPFAM" id="SSF48264">
    <property type="entry name" value="Cytochrome P450"/>
    <property type="match status" value="1"/>
</dbReference>
<keyword evidence="6" id="KW-0503">Monooxygenase</keyword>
<evidence type="ECO:0000256" key="1">
    <source>
        <dbReference type="ARBA" id="ARBA00010617"/>
    </source>
</evidence>
<dbReference type="InterPro" id="IPR001128">
    <property type="entry name" value="Cyt_P450"/>
</dbReference>
<dbReference type="EMBL" id="CAFABE010000010">
    <property type="protein sequence ID" value="CAB4820324.1"/>
    <property type="molecule type" value="Genomic_DNA"/>
</dbReference>
<dbReference type="GO" id="GO:0006707">
    <property type="term" value="P:cholesterol catabolic process"/>
    <property type="evidence" value="ECO:0007669"/>
    <property type="project" value="TreeGrafter"/>
</dbReference>
<dbReference type="EMBL" id="CAFBPM010000012">
    <property type="protein sequence ID" value="CAB5026185.1"/>
    <property type="molecule type" value="Genomic_DNA"/>
</dbReference>
<evidence type="ECO:0000256" key="2">
    <source>
        <dbReference type="ARBA" id="ARBA00022617"/>
    </source>
</evidence>
<dbReference type="GO" id="GO:0008395">
    <property type="term" value="F:steroid hydroxylase activity"/>
    <property type="evidence" value="ECO:0007669"/>
    <property type="project" value="TreeGrafter"/>
</dbReference>
<name>A0A6J7CNP5_9ZZZZ</name>
<dbReference type="EMBL" id="CAFBLT010000001">
    <property type="protein sequence ID" value="CAB4859390.1"/>
    <property type="molecule type" value="Genomic_DNA"/>
</dbReference>
<evidence type="ECO:0000256" key="4">
    <source>
        <dbReference type="ARBA" id="ARBA00023002"/>
    </source>
</evidence>
<accession>A0A6J7CNP5</accession>
<dbReference type="GO" id="GO:0005506">
    <property type="term" value="F:iron ion binding"/>
    <property type="evidence" value="ECO:0007669"/>
    <property type="project" value="InterPro"/>
</dbReference>
<evidence type="ECO:0000313" key="9">
    <source>
        <dbReference type="EMBL" id="CAB5026185.1"/>
    </source>
</evidence>
<dbReference type="GO" id="GO:0020037">
    <property type="term" value="F:heme binding"/>
    <property type="evidence" value="ECO:0007669"/>
    <property type="project" value="InterPro"/>
</dbReference>
<keyword evidence="3" id="KW-0479">Metal-binding</keyword>
<sequence>MPDNDLNLMNPLTYSERVPHDYFAHMRATAPVSLRHDEGSIPYWAVMTHGACVRVNREWEEFSSFPKTSLITDIDEELVAQQQLMMLNMDPPDHTRYRRLVNKAFTPRMIRDLEARLHIVTDELLNRVSERGTADFVVDIAAELPLIVIAELMGVPFEDRHKMFDWSNKMIGSEDPEYLVDPTQSAIAAMELYAYASELFAAKRADPRQDLMSALTQVNADGESLSDLELELFFLLLAVAGNETTRNLIAGAMNTFFEFPEQWELLKSDRSLLPGAVEEMLRFVTPVMCFRRTAMTDVSLEGAEIKKGDKVVFFHISANRDESVFENPDVFDITRNPNPHMAFGGGGPHFCLGANLARMEIMVMFEHLLDRMPDITQTGPAQRLQSPFISGIKHIPVSFTPHAPVAI</sequence>
<dbReference type="GO" id="GO:0036199">
    <property type="term" value="F:cholest-4-en-3-one 26-monooxygenase activity"/>
    <property type="evidence" value="ECO:0007669"/>
    <property type="project" value="TreeGrafter"/>
</dbReference>
<organism evidence="8">
    <name type="scientific">freshwater metagenome</name>
    <dbReference type="NCBI Taxonomy" id="449393"/>
    <lineage>
        <taxon>unclassified sequences</taxon>
        <taxon>metagenomes</taxon>
        <taxon>ecological metagenomes</taxon>
    </lineage>
</organism>
<dbReference type="InterPro" id="IPR002397">
    <property type="entry name" value="Cyt_P450_B"/>
</dbReference>
<gene>
    <name evidence="7" type="ORF">UFOPK3164_00370</name>
    <name evidence="8" type="ORF">UFOPK3427_00087</name>
    <name evidence="9" type="ORF">UFOPK4112_01236</name>
</gene>
<comment type="similarity">
    <text evidence="1">Belongs to the cytochrome P450 family.</text>
</comment>
<evidence type="ECO:0000256" key="5">
    <source>
        <dbReference type="ARBA" id="ARBA00023004"/>
    </source>
</evidence>